<evidence type="ECO:0000313" key="2">
    <source>
        <dbReference type="EMBL" id="MFD2465478.1"/>
    </source>
</evidence>
<proteinExistence type="predicted"/>
<comment type="caution">
    <text evidence="2">The sequence shown here is derived from an EMBL/GenBank/DDBJ whole genome shotgun (WGS) entry which is preliminary data.</text>
</comment>
<dbReference type="Gene3D" id="3.40.47.10">
    <property type="match status" value="2"/>
</dbReference>
<dbReference type="SUPFAM" id="SSF53901">
    <property type="entry name" value="Thiolase-like"/>
    <property type="match status" value="1"/>
</dbReference>
<gene>
    <name evidence="2" type="ORF">ACFSYJ_43145</name>
</gene>
<organism evidence="2 3">
    <name type="scientific">Amycolatopsis samaneae</name>
    <dbReference type="NCBI Taxonomy" id="664691"/>
    <lineage>
        <taxon>Bacteria</taxon>
        <taxon>Bacillati</taxon>
        <taxon>Actinomycetota</taxon>
        <taxon>Actinomycetes</taxon>
        <taxon>Pseudonocardiales</taxon>
        <taxon>Pseudonocardiaceae</taxon>
        <taxon>Amycolatopsis</taxon>
    </lineage>
</organism>
<dbReference type="EMBL" id="JBHUKU010000033">
    <property type="protein sequence ID" value="MFD2465478.1"/>
    <property type="molecule type" value="Genomic_DNA"/>
</dbReference>
<evidence type="ECO:0000313" key="3">
    <source>
        <dbReference type="Proteomes" id="UP001597419"/>
    </source>
</evidence>
<feature type="domain" description="Beta-ketoacyl-[acyl-carrier-protein] synthase III N-terminal" evidence="1">
    <location>
        <begin position="119"/>
        <end position="175"/>
    </location>
</feature>
<dbReference type="Proteomes" id="UP001597419">
    <property type="component" value="Unassembled WGS sequence"/>
</dbReference>
<reference evidence="3" key="1">
    <citation type="journal article" date="2019" name="Int. J. Syst. Evol. Microbiol.">
        <title>The Global Catalogue of Microorganisms (GCM) 10K type strain sequencing project: providing services to taxonomists for standard genome sequencing and annotation.</title>
        <authorList>
            <consortium name="The Broad Institute Genomics Platform"/>
            <consortium name="The Broad Institute Genome Sequencing Center for Infectious Disease"/>
            <person name="Wu L."/>
            <person name="Ma J."/>
        </authorList>
    </citation>
    <scope>NUCLEOTIDE SEQUENCE [LARGE SCALE GENOMIC DNA]</scope>
    <source>
        <strain evidence="3">CGMCC 4.7643</strain>
    </source>
</reference>
<protein>
    <recommendedName>
        <fullName evidence="1">Beta-ketoacyl-[acyl-carrier-protein] synthase III N-terminal domain-containing protein</fullName>
    </recommendedName>
</protein>
<name>A0ABW5GX26_9PSEU</name>
<dbReference type="PANTHER" id="PTHR34069">
    <property type="entry name" value="3-OXOACYL-[ACYL-CARRIER-PROTEIN] SYNTHASE 3"/>
    <property type="match status" value="1"/>
</dbReference>
<accession>A0ABW5GX26</accession>
<evidence type="ECO:0000259" key="1">
    <source>
        <dbReference type="Pfam" id="PF08545"/>
    </source>
</evidence>
<dbReference type="RefSeq" id="WP_345407102.1">
    <property type="nucleotide sequence ID" value="NZ_BAABHG010000021.1"/>
</dbReference>
<dbReference type="PANTHER" id="PTHR34069:SF2">
    <property type="entry name" value="BETA-KETOACYL-[ACYL-CARRIER-PROTEIN] SYNTHASE III"/>
    <property type="match status" value="1"/>
</dbReference>
<sequence>MSARASVGGAAYELGEYEAGYREAPRFAEKIARYEMLDEAGVWGWGRFFVSGRDRAELAVAAARRTLAMTGCTGGDVDAVVLGAAEFPADVDSHARYCRTVLEALKLGNAFVLGVTLGRCTTLLSAVHLAERLVASGTYDNVLVVVADRVEDEEKRFQQFAIFSDSAASCLVTSRPGDLAIVATASALDPAALDAAGRFSGQLGRAAAEAITRRSGVRPEEIAAVLPPNLFTPIVRMSEGQAGFRPGQLFLANIANRGHCFSADPIVNLVDRQRADGLRPGDHLLLTSGVPGARVSILVQVR</sequence>
<dbReference type="Pfam" id="PF08545">
    <property type="entry name" value="ACP_syn_III"/>
    <property type="match status" value="1"/>
</dbReference>
<dbReference type="InterPro" id="IPR016039">
    <property type="entry name" value="Thiolase-like"/>
</dbReference>
<keyword evidence="3" id="KW-1185">Reference proteome</keyword>
<dbReference type="InterPro" id="IPR013751">
    <property type="entry name" value="ACP_syn_III_N"/>
</dbReference>